<dbReference type="Proteomes" id="UP000762676">
    <property type="component" value="Unassembled WGS sequence"/>
</dbReference>
<feature type="compositionally biased region" description="Low complexity" evidence="2">
    <location>
        <begin position="228"/>
        <end position="261"/>
    </location>
</feature>
<feature type="region of interest" description="Disordered" evidence="2">
    <location>
        <begin position="339"/>
        <end position="380"/>
    </location>
</feature>
<keyword evidence="1" id="KW-1015">Disulfide bond</keyword>
<gene>
    <name evidence="5" type="ORF">ElyMa_003171700</name>
</gene>
<dbReference type="PROSITE" id="PS00022">
    <property type="entry name" value="EGF_1"/>
    <property type="match status" value="1"/>
</dbReference>
<dbReference type="PROSITE" id="PS50026">
    <property type="entry name" value="EGF_3"/>
    <property type="match status" value="1"/>
</dbReference>
<evidence type="ECO:0000313" key="5">
    <source>
        <dbReference type="EMBL" id="GFS14813.1"/>
    </source>
</evidence>
<protein>
    <recommendedName>
        <fullName evidence="4">EGF-like domain-containing protein</fullName>
    </recommendedName>
</protein>
<feature type="compositionally biased region" description="Low complexity" evidence="2">
    <location>
        <begin position="161"/>
        <end position="174"/>
    </location>
</feature>
<comment type="caution">
    <text evidence="1">Lacks conserved residue(s) required for the propagation of feature annotation.</text>
</comment>
<dbReference type="CDD" id="cd00054">
    <property type="entry name" value="EGF_CA"/>
    <property type="match status" value="1"/>
</dbReference>
<evidence type="ECO:0000313" key="6">
    <source>
        <dbReference type="Proteomes" id="UP000762676"/>
    </source>
</evidence>
<dbReference type="InterPro" id="IPR000742">
    <property type="entry name" value="EGF"/>
</dbReference>
<feature type="region of interest" description="Disordered" evidence="2">
    <location>
        <begin position="220"/>
        <end position="301"/>
    </location>
</feature>
<dbReference type="SUPFAM" id="SSF57196">
    <property type="entry name" value="EGF/Laminin"/>
    <property type="match status" value="1"/>
</dbReference>
<feature type="compositionally biased region" description="Gly residues" evidence="2">
    <location>
        <begin position="289"/>
        <end position="301"/>
    </location>
</feature>
<dbReference type="EMBL" id="BMAT01006548">
    <property type="protein sequence ID" value="GFS14813.1"/>
    <property type="molecule type" value="Genomic_DNA"/>
</dbReference>
<feature type="domain" description="EGF-like" evidence="4">
    <location>
        <begin position="108"/>
        <end position="150"/>
    </location>
</feature>
<sequence>MKIQVREADQGVSLLMTEMTQPYTVSTPTQYGAASMEWKTLVFKEDGITLALEVSVQCDEGFRDMFCSCEDRNTTQEHTMCTRLRDRVCLPGWAEPPGLPEPIKCLQSTLPCHPDNDPCQNNATCGTYKDGGTPIIVCSCLQDYTGQNCETHLTTTTTTTTTSTTTVTTTPSTTANQGGTTRNLATTTSNAVASNVNVTAAVVSLSPQPLITTTTVILSPSTSKASTREPTTTASTTVGSVTTTGSTTTQQSQQQQTTSTTPGGGVNTNQPGPRKGNDTTKGKAAQGNPGSGGSGGGGGGGGDNTPAIAGAVGGVVAALAASLVLFGLFRKKLCKKQQAAVSDVERDSVQEVKDENNTTESPQAEEGEEEVEGDSEIPSS</sequence>
<evidence type="ECO:0000259" key="4">
    <source>
        <dbReference type="PROSITE" id="PS50026"/>
    </source>
</evidence>
<organism evidence="5 6">
    <name type="scientific">Elysia marginata</name>
    <dbReference type="NCBI Taxonomy" id="1093978"/>
    <lineage>
        <taxon>Eukaryota</taxon>
        <taxon>Metazoa</taxon>
        <taxon>Spiralia</taxon>
        <taxon>Lophotrochozoa</taxon>
        <taxon>Mollusca</taxon>
        <taxon>Gastropoda</taxon>
        <taxon>Heterobranchia</taxon>
        <taxon>Euthyneura</taxon>
        <taxon>Panpulmonata</taxon>
        <taxon>Sacoglossa</taxon>
        <taxon>Placobranchoidea</taxon>
        <taxon>Plakobranchidae</taxon>
        <taxon>Elysia</taxon>
    </lineage>
</organism>
<keyword evidence="6" id="KW-1185">Reference proteome</keyword>
<proteinExistence type="predicted"/>
<feature type="compositionally biased region" description="Basic and acidic residues" evidence="2">
    <location>
        <begin position="343"/>
        <end position="356"/>
    </location>
</feature>
<feature type="compositionally biased region" description="Acidic residues" evidence="2">
    <location>
        <begin position="363"/>
        <end position="380"/>
    </location>
</feature>
<evidence type="ECO:0000256" key="1">
    <source>
        <dbReference type="PROSITE-ProRule" id="PRU00076"/>
    </source>
</evidence>
<keyword evidence="1" id="KW-0245">EGF-like domain</keyword>
<feature type="transmembrane region" description="Helical" evidence="3">
    <location>
        <begin position="307"/>
        <end position="329"/>
    </location>
</feature>
<keyword evidence="3" id="KW-1133">Transmembrane helix</keyword>
<comment type="caution">
    <text evidence="5">The sequence shown here is derived from an EMBL/GenBank/DDBJ whole genome shotgun (WGS) entry which is preliminary data.</text>
</comment>
<dbReference type="AlphaFoldDB" id="A0AAV4IZG6"/>
<keyword evidence="3" id="KW-0812">Transmembrane</keyword>
<accession>A0AAV4IZG6</accession>
<reference evidence="5 6" key="1">
    <citation type="journal article" date="2021" name="Elife">
        <title>Chloroplast acquisition without the gene transfer in kleptoplastic sea slugs, Plakobranchus ocellatus.</title>
        <authorList>
            <person name="Maeda T."/>
            <person name="Takahashi S."/>
            <person name="Yoshida T."/>
            <person name="Shimamura S."/>
            <person name="Takaki Y."/>
            <person name="Nagai Y."/>
            <person name="Toyoda A."/>
            <person name="Suzuki Y."/>
            <person name="Arimoto A."/>
            <person name="Ishii H."/>
            <person name="Satoh N."/>
            <person name="Nishiyama T."/>
            <person name="Hasebe M."/>
            <person name="Maruyama T."/>
            <person name="Minagawa J."/>
            <person name="Obokata J."/>
            <person name="Shigenobu S."/>
        </authorList>
    </citation>
    <scope>NUCLEOTIDE SEQUENCE [LARGE SCALE GENOMIC DNA]</scope>
</reference>
<name>A0AAV4IZG6_9GAST</name>
<dbReference type="Gene3D" id="2.10.25.10">
    <property type="entry name" value="Laminin"/>
    <property type="match status" value="1"/>
</dbReference>
<feature type="region of interest" description="Disordered" evidence="2">
    <location>
        <begin position="161"/>
        <end position="182"/>
    </location>
</feature>
<feature type="disulfide bond" evidence="1">
    <location>
        <begin position="140"/>
        <end position="149"/>
    </location>
</feature>
<evidence type="ECO:0000256" key="3">
    <source>
        <dbReference type="SAM" id="Phobius"/>
    </source>
</evidence>
<evidence type="ECO:0000256" key="2">
    <source>
        <dbReference type="SAM" id="MobiDB-lite"/>
    </source>
</evidence>
<keyword evidence="3" id="KW-0472">Membrane</keyword>